<dbReference type="GO" id="GO:0005778">
    <property type="term" value="C:peroxisomal membrane"/>
    <property type="evidence" value="ECO:0007669"/>
    <property type="project" value="UniProtKB-SubCell"/>
</dbReference>
<evidence type="ECO:0000256" key="1">
    <source>
        <dbReference type="ARBA" id="ARBA00022593"/>
    </source>
</evidence>
<comment type="subcellular location">
    <subcellularLocation>
        <location evidence="4">Peroxisome membrane</location>
    </subcellularLocation>
</comment>
<keyword evidence="6" id="KW-1185">Reference proteome</keyword>
<evidence type="ECO:0000256" key="3">
    <source>
        <dbReference type="ARBA" id="ARBA00023140"/>
    </source>
</evidence>
<dbReference type="OrthoDB" id="411017at2759"/>
<accession>A0A9W8GZM1</accession>
<dbReference type="Proteomes" id="UP001140011">
    <property type="component" value="Unassembled WGS sequence"/>
</dbReference>
<dbReference type="InterPro" id="IPR008733">
    <property type="entry name" value="PEX11"/>
</dbReference>
<dbReference type="EMBL" id="JANBUH010000035">
    <property type="protein sequence ID" value="KAJ2756143.1"/>
    <property type="molecule type" value="Genomic_DNA"/>
</dbReference>
<name>A0A9W8GZM1_9FUNG</name>
<evidence type="ECO:0000256" key="2">
    <source>
        <dbReference type="ARBA" id="ARBA00023136"/>
    </source>
</evidence>
<dbReference type="AlphaFoldDB" id="A0A9W8GZM1"/>
<keyword evidence="1" id="KW-0962">Peroxisome biogenesis</keyword>
<proteinExistence type="predicted"/>
<protein>
    <submittedName>
        <fullName evidence="5">Peroxisomal membrane protein PMP27</fullName>
    </submittedName>
</protein>
<evidence type="ECO:0000313" key="6">
    <source>
        <dbReference type="Proteomes" id="UP001140011"/>
    </source>
</evidence>
<reference evidence="5" key="1">
    <citation type="submission" date="2022-07" db="EMBL/GenBank/DDBJ databases">
        <title>Phylogenomic reconstructions and comparative analyses of Kickxellomycotina fungi.</title>
        <authorList>
            <person name="Reynolds N.K."/>
            <person name="Stajich J.E."/>
            <person name="Barry K."/>
            <person name="Grigoriev I.V."/>
            <person name="Crous P."/>
            <person name="Smith M.E."/>
        </authorList>
    </citation>
    <scope>NUCLEOTIDE SEQUENCE</scope>
    <source>
        <strain evidence="5">BCRC 34297</strain>
    </source>
</reference>
<evidence type="ECO:0000313" key="5">
    <source>
        <dbReference type="EMBL" id="KAJ2756143.1"/>
    </source>
</evidence>
<keyword evidence="2" id="KW-0472">Membrane</keyword>
<organism evidence="5 6">
    <name type="scientific">Coemansia pectinata</name>
    <dbReference type="NCBI Taxonomy" id="1052879"/>
    <lineage>
        <taxon>Eukaryota</taxon>
        <taxon>Fungi</taxon>
        <taxon>Fungi incertae sedis</taxon>
        <taxon>Zoopagomycota</taxon>
        <taxon>Kickxellomycotina</taxon>
        <taxon>Kickxellomycetes</taxon>
        <taxon>Kickxellales</taxon>
        <taxon>Kickxellaceae</taxon>
        <taxon>Coemansia</taxon>
    </lineage>
</organism>
<evidence type="ECO:0000256" key="4">
    <source>
        <dbReference type="ARBA" id="ARBA00046271"/>
    </source>
</evidence>
<dbReference type="PANTHER" id="PTHR12652">
    <property type="entry name" value="PEROXISOMAL BIOGENESIS FACTOR 11"/>
    <property type="match status" value="1"/>
</dbReference>
<dbReference type="PANTHER" id="PTHR12652:SF50">
    <property type="entry name" value="PEROXIN 11"/>
    <property type="match status" value="1"/>
</dbReference>
<sequence>MLMSIVAAAANSSATATYMKYASQLTGRDKACRFTQYFARLLAYLVTRRISLQGTKPSASALDWLSTLTKIQGTMSTTRKILRSGKFIDFFHLLVRSLHQGGGDEVERLLNTGHKLGMFVFMLADSVGILHSALGLVRLRDPQKVTRVAMRGWWLALVCQLMAGAYQLRALVIREADLNRVRRHLEKDADVMADRECVVEERAVMVKKRAAVRQVVAAALDLTIPTAGLGLLGLNEGVVALAGTITSLMGVQDILCSK</sequence>
<keyword evidence="3" id="KW-0576">Peroxisome</keyword>
<dbReference type="Pfam" id="PF05648">
    <property type="entry name" value="PEX11"/>
    <property type="match status" value="1"/>
</dbReference>
<comment type="caution">
    <text evidence="5">The sequence shown here is derived from an EMBL/GenBank/DDBJ whole genome shotgun (WGS) entry which is preliminary data.</text>
</comment>
<gene>
    <name evidence="5" type="primary">PEX11</name>
    <name evidence="5" type="ORF">GGI19_001100</name>
</gene>
<dbReference type="GO" id="GO:0016559">
    <property type="term" value="P:peroxisome fission"/>
    <property type="evidence" value="ECO:0007669"/>
    <property type="project" value="InterPro"/>
</dbReference>